<gene>
    <name evidence="3" type="ORF">Ga0061063_0063</name>
</gene>
<dbReference type="STRING" id="375574.GCA_001418035_02646"/>
<evidence type="ECO:0000313" key="3">
    <source>
        <dbReference type="EMBL" id="CUA87102.1"/>
    </source>
</evidence>
<dbReference type="SUPFAM" id="SSF117892">
    <property type="entry name" value="Band 7/SPFH domain"/>
    <property type="match status" value="1"/>
</dbReference>
<dbReference type="RefSeq" id="WP_055434525.1">
    <property type="nucleotide sequence ID" value="NZ_CYHA01000011.1"/>
</dbReference>
<keyword evidence="3" id="KW-0645">Protease</keyword>
<dbReference type="InterPro" id="IPR036013">
    <property type="entry name" value="Band_7/SPFH_dom_sf"/>
</dbReference>
<proteinExistence type="predicted"/>
<dbReference type="InterPro" id="IPR001107">
    <property type="entry name" value="Band_7"/>
</dbReference>
<comment type="subcellular location">
    <subcellularLocation>
        <location evidence="1">Membrane</location>
        <topology evidence="1">Single-pass membrane protein</topology>
    </subcellularLocation>
</comment>
<dbReference type="Pfam" id="PF01145">
    <property type="entry name" value="Band_7"/>
    <property type="match status" value="1"/>
</dbReference>
<dbReference type="OrthoDB" id="9809197at2"/>
<keyword evidence="3" id="KW-0378">Hydrolase</keyword>
<dbReference type="EMBL" id="CYHA01000011">
    <property type="protein sequence ID" value="CUA87102.1"/>
    <property type="molecule type" value="Genomic_DNA"/>
</dbReference>
<dbReference type="Gene3D" id="3.30.479.30">
    <property type="entry name" value="Band 7 domain"/>
    <property type="match status" value="1"/>
</dbReference>
<accession>A0A0K6H814</accession>
<evidence type="ECO:0000259" key="2">
    <source>
        <dbReference type="SMART" id="SM00244"/>
    </source>
</evidence>
<dbReference type="Proteomes" id="UP000243535">
    <property type="component" value="Unassembled WGS sequence"/>
</dbReference>
<reference evidence="4" key="1">
    <citation type="submission" date="2015-08" db="EMBL/GenBank/DDBJ databases">
        <authorList>
            <person name="Varghese N."/>
        </authorList>
    </citation>
    <scope>NUCLEOTIDE SEQUENCE [LARGE SCALE GENOMIC DNA]</scope>
    <source>
        <strain evidence="4">DSM 17901</strain>
    </source>
</reference>
<name>A0A0K6H814_9NEIS</name>
<dbReference type="PANTHER" id="PTHR43327:SF10">
    <property type="entry name" value="STOMATIN-LIKE PROTEIN 2, MITOCHONDRIAL"/>
    <property type="match status" value="1"/>
</dbReference>
<keyword evidence="4" id="KW-1185">Reference proteome</keyword>
<dbReference type="GO" id="GO:0008233">
    <property type="term" value="F:peptidase activity"/>
    <property type="evidence" value="ECO:0007669"/>
    <property type="project" value="UniProtKB-KW"/>
</dbReference>
<organism evidence="3 4">
    <name type="scientific">Gulbenkiania indica</name>
    <dbReference type="NCBI Taxonomy" id="375574"/>
    <lineage>
        <taxon>Bacteria</taxon>
        <taxon>Pseudomonadati</taxon>
        <taxon>Pseudomonadota</taxon>
        <taxon>Betaproteobacteria</taxon>
        <taxon>Neisseriales</taxon>
        <taxon>Chromobacteriaceae</taxon>
        <taxon>Gulbenkiania</taxon>
    </lineage>
</organism>
<dbReference type="PANTHER" id="PTHR43327">
    <property type="entry name" value="STOMATIN-LIKE PROTEIN 2, MITOCHONDRIAL"/>
    <property type="match status" value="1"/>
</dbReference>
<feature type="domain" description="Band 7" evidence="2">
    <location>
        <begin position="16"/>
        <end position="175"/>
    </location>
</feature>
<protein>
    <submittedName>
        <fullName evidence="3">Regulator of protease activity HflC, stomatin/prohibitin superfamily</fullName>
    </submittedName>
</protein>
<dbReference type="GO" id="GO:0006508">
    <property type="term" value="P:proteolysis"/>
    <property type="evidence" value="ECO:0007669"/>
    <property type="project" value="UniProtKB-KW"/>
</dbReference>
<dbReference type="AlphaFoldDB" id="A0A0K6H814"/>
<evidence type="ECO:0000313" key="4">
    <source>
        <dbReference type="Proteomes" id="UP000243535"/>
    </source>
</evidence>
<dbReference type="GO" id="GO:0016020">
    <property type="term" value="C:membrane"/>
    <property type="evidence" value="ECO:0007669"/>
    <property type="project" value="UniProtKB-SubCell"/>
</dbReference>
<dbReference type="InterPro" id="IPR050710">
    <property type="entry name" value="Band7/mec-2_domain"/>
</dbReference>
<sequence>MFFLPVAVFIVFLVLAGVRIVKQQTAAIVETFGRYSRTLKPGLNWIIPFVQNVARVVDLRIRELQAQVEVKTRDNMFVSLPVAIMVQAVEERAADAYYQLANPAEQVSTWVLNTLRSSTASMELQELYEDRQRLAAEVEEALVERLSAYGYRVVGVLVDQPTVSAEVQASFNRVVTSQREKEAAEQEAQALRIRIVGEARAEAEAQELRAQGLAKARAILSESLTEAVTRAKQEGLHEDDIMNLLLETNRLDTIRAAADTGRLVLMDVRGPGSERLVVPVPER</sequence>
<dbReference type="SMART" id="SM00244">
    <property type="entry name" value="PHB"/>
    <property type="match status" value="1"/>
</dbReference>
<evidence type="ECO:0000256" key="1">
    <source>
        <dbReference type="ARBA" id="ARBA00004167"/>
    </source>
</evidence>